<evidence type="ECO:0000256" key="2">
    <source>
        <dbReference type="SAM" id="Phobius"/>
    </source>
</evidence>
<dbReference type="Proteomes" id="UP000516046">
    <property type="component" value="Chromosome"/>
</dbReference>
<evidence type="ECO:0000313" key="5">
    <source>
        <dbReference type="Proteomes" id="UP000516046"/>
    </source>
</evidence>
<gene>
    <name evidence="4" type="ORF">H6X83_00700</name>
</gene>
<feature type="region of interest" description="Disordered" evidence="1">
    <location>
        <begin position="317"/>
        <end position="338"/>
    </location>
</feature>
<feature type="compositionally biased region" description="Polar residues" evidence="1">
    <location>
        <begin position="388"/>
        <end position="402"/>
    </location>
</feature>
<feature type="region of interest" description="Disordered" evidence="1">
    <location>
        <begin position="29"/>
        <end position="129"/>
    </location>
</feature>
<feature type="compositionally biased region" description="Polar residues" evidence="1">
    <location>
        <begin position="119"/>
        <end position="129"/>
    </location>
</feature>
<feature type="compositionally biased region" description="Low complexity" evidence="1">
    <location>
        <begin position="48"/>
        <end position="59"/>
    </location>
</feature>
<keyword evidence="2" id="KW-1133">Transmembrane helix</keyword>
<keyword evidence="2" id="KW-0472">Membrane</keyword>
<evidence type="ECO:0000256" key="3">
    <source>
        <dbReference type="SAM" id="SignalP"/>
    </source>
</evidence>
<feature type="transmembrane region" description="Helical" evidence="2">
    <location>
        <begin position="197"/>
        <end position="218"/>
    </location>
</feature>
<keyword evidence="5" id="KW-1185">Reference proteome</keyword>
<dbReference type="RefSeq" id="WP_212507287.1">
    <property type="nucleotide sequence ID" value="NZ_CP060696.1"/>
</dbReference>
<name>A0A7G9WHQ9_9FIRM</name>
<dbReference type="EMBL" id="CP060696">
    <property type="protein sequence ID" value="QNO18221.1"/>
    <property type="molecule type" value="Genomic_DNA"/>
</dbReference>
<proteinExistence type="predicted"/>
<feature type="compositionally biased region" description="Low complexity" evidence="1">
    <location>
        <begin position="403"/>
        <end position="428"/>
    </location>
</feature>
<keyword evidence="2" id="KW-0812">Transmembrane</keyword>
<evidence type="ECO:0000313" key="4">
    <source>
        <dbReference type="EMBL" id="QNO18221.1"/>
    </source>
</evidence>
<evidence type="ECO:0000256" key="1">
    <source>
        <dbReference type="SAM" id="MobiDB-lite"/>
    </source>
</evidence>
<reference evidence="4 5" key="1">
    <citation type="submission" date="2020-08" db="EMBL/GenBank/DDBJ databases">
        <authorList>
            <person name="Ren C."/>
            <person name="Gu Y."/>
            <person name="Xu Y."/>
        </authorList>
    </citation>
    <scope>NUCLEOTIDE SEQUENCE [LARGE SCALE GENOMIC DNA]</scope>
    <source>
        <strain evidence="4 5">LBM18003</strain>
    </source>
</reference>
<feature type="signal peptide" evidence="3">
    <location>
        <begin position="1"/>
        <end position="28"/>
    </location>
</feature>
<dbReference type="KEGG" id="caml:H6X83_00700"/>
<feature type="compositionally biased region" description="Polar residues" evidence="1">
    <location>
        <begin position="82"/>
        <end position="110"/>
    </location>
</feature>
<keyword evidence="3" id="KW-0732">Signal</keyword>
<organism evidence="4 5">
    <name type="scientific">Caproicibacterium amylolyticum</name>
    <dbReference type="NCBI Taxonomy" id="2766537"/>
    <lineage>
        <taxon>Bacteria</taxon>
        <taxon>Bacillati</taxon>
        <taxon>Bacillota</taxon>
        <taxon>Clostridia</taxon>
        <taxon>Eubacteriales</taxon>
        <taxon>Oscillospiraceae</taxon>
        <taxon>Caproicibacterium</taxon>
    </lineage>
</organism>
<dbReference type="AlphaFoldDB" id="A0A7G9WHQ9"/>
<feature type="compositionally biased region" description="Basic and acidic residues" evidence="1">
    <location>
        <begin position="440"/>
        <end position="451"/>
    </location>
</feature>
<protein>
    <submittedName>
        <fullName evidence="4">Uncharacterized protein</fullName>
    </submittedName>
</protein>
<feature type="region of interest" description="Disordered" evidence="1">
    <location>
        <begin position="350"/>
        <end position="451"/>
    </location>
</feature>
<sequence>MKKKTVRTLLLLFTLVFTVSSFSISAWAESGTGDITPTPPTSEVPDTPASSEPASQEPAPESKPAESETPSQPASKEPERPAQSNAEKPSYSKPSGGNTDETPSKATSRQEYVDPDNVVSDSGAASVTQRPNTYESHINQNASAVASTSPNANSEDWSNLMSGLSSASSAVSSTTVSMAAGGAGTVTAGKNGGTSSLFMLGVGLIIAAVCGIGAFIYLQFFSHKRRGGGQAGHKEDDYEDSDDFEYATSELERITEDTHPAAAQNSGATRATATVIPRHIPETMEDTIDNFTDINSSSDGIQHREEYEEFVERTKPPIVPKPATRTAPPIYTPPKKDEETLVLPVLSEKEAAKRAQRAQAARAQSHHRQPPITSNAVPRNLRGRPTVAAQTASPVAHPTTQRPVAAPKSTPTPPSAATQQAAARPVAVPKKDTNASSDFDWDKFLNDNRRG</sequence>
<accession>A0A7G9WHQ9</accession>
<feature type="chain" id="PRO_5028933492" evidence="3">
    <location>
        <begin position="29"/>
        <end position="451"/>
    </location>
</feature>